<protein>
    <submittedName>
        <fullName evidence="1">YbbR-like protein</fullName>
    </submittedName>
</protein>
<accession>A0A6V7RQA2</accession>
<dbReference type="PANTHER" id="PTHR37804">
    <property type="entry name" value="CDAA REGULATORY PROTEIN CDAR"/>
    <property type="match status" value="1"/>
</dbReference>
<proteinExistence type="predicted"/>
<dbReference type="Gene3D" id="2.170.120.30">
    <property type="match status" value="1"/>
</dbReference>
<evidence type="ECO:0000313" key="2">
    <source>
        <dbReference type="Proteomes" id="UP000589351"/>
    </source>
</evidence>
<sequence>MLENKLGISIVAFLLAVFMFINANNVLDGSNLFGDDSINDESQTIENVPVEVLYDEEEYYVSGLPREVTVELTGSSSNVKRLQATKNFEVVVDLRSREPGEHEVFYSVNGLPENVSATVQPETANVTVQNLVTQNFEVQADINDGRVGSSYQLDSVKVDPANVTVKGGESTMNRIQYVRATLSDMSSITDETVEEAEVTAFDAQYNKLDVVIEPAKVRVEIQVDELKKEVPVSQKVLGEPADGRSVSEIELNRDTIDIYGDEATLESVNSVTAEIDVEGMTTSGTKDVKLDLPENVTKSEPAVLEADVTIEKD</sequence>
<keyword evidence="2" id="KW-1185">Reference proteome</keyword>
<dbReference type="Gene3D" id="2.170.120.40">
    <property type="entry name" value="YbbR-like domain"/>
    <property type="match status" value="2"/>
</dbReference>
<dbReference type="Proteomes" id="UP000589351">
    <property type="component" value="Unassembled WGS sequence"/>
</dbReference>
<organism evidence="1 2">
    <name type="scientific">Jeotgalicoccus meleagridis</name>
    <dbReference type="NCBI Taxonomy" id="2759181"/>
    <lineage>
        <taxon>Bacteria</taxon>
        <taxon>Bacillati</taxon>
        <taxon>Bacillota</taxon>
        <taxon>Bacilli</taxon>
        <taxon>Bacillales</taxon>
        <taxon>Staphylococcaceae</taxon>
        <taxon>Jeotgalicoccus</taxon>
    </lineage>
</organism>
<dbReference type="PANTHER" id="PTHR37804:SF1">
    <property type="entry name" value="CDAA REGULATORY PROTEIN CDAR"/>
    <property type="match status" value="1"/>
</dbReference>
<reference evidence="1 2" key="1">
    <citation type="submission" date="2020-07" db="EMBL/GenBank/DDBJ databases">
        <authorList>
            <person name="Criscuolo A."/>
        </authorList>
    </citation>
    <scope>NUCLEOTIDE SEQUENCE [LARGE SCALE GENOMIC DNA]</scope>
    <source>
        <strain evidence="1">CIP111649</strain>
    </source>
</reference>
<dbReference type="Pfam" id="PF07949">
    <property type="entry name" value="YbbR"/>
    <property type="match status" value="3"/>
</dbReference>
<dbReference type="RefSeq" id="WP_185126521.1">
    <property type="nucleotide sequence ID" value="NZ_CAJEWD010000008.1"/>
</dbReference>
<comment type="caution">
    <text evidence="1">The sequence shown here is derived from an EMBL/GenBank/DDBJ whole genome shotgun (WGS) entry which is preliminary data.</text>
</comment>
<dbReference type="InterPro" id="IPR012505">
    <property type="entry name" value="YbbR"/>
</dbReference>
<dbReference type="InterPro" id="IPR053154">
    <property type="entry name" value="c-di-AMP_regulator"/>
</dbReference>
<dbReference type="EMBL" id="CAJEWD010000008">
    <property type="protein sequence ID" value="CAD2080824.1"/>
    <property type="molecule type" value="Genomic_DNA"/>
</dbReference>
<dbReference type="AlphaFoldDB" id="A0A6V7RQA2"/>
<gene>
    <name evidence="1" type="ORF">JEODO184_02028</name>
</gene>
<evidence type="ECO:0000313" key="1">
    <source>
        <dbReference type="EMBL" id="CAD2080824.1"/>
    </source>
</evidence>
<name>A0A6V7RQA2_9STAP</name>